<dbReference type="OrthoDB" id="415706at2759"/>
<evidence type="ECO:0000313" key="6">
    <source>
        <dbReference type="EMBL" id="OAT11558.1"/>
    </source>
</evidence>
<dbReference type="PANTHER" id="PTHR11566:SF215">
    <property type="entry name" value="DYNAMIN GTPASE"/>
    <property type="match status" value="1"/>
</dbReference>
<dbReference type="PANTHER" id="PTHR11566">
    <property type="entry name" value="DYNAMIN"/>
    <property type="match status" value="1"/>
</dbReference>
<dbReference type="InterPro" id="IPR030381">
    <property type="entry name" value="G_DYNAMIN_dom"/>
</dbReference>
<dbReference type="GO" id="GO:0000266">
    <property type="term" value="P:mitochondrial fission"/>
    <property type="evidence" value="ECO:0007669"/>
    <property type="project" value="TreeGrafter"/>
</dbReference>
<evidence type="ECO:0000256" key="2">
    <source>
        <dbReference type="ARBA" id="ARBA00023134"/>
    </source>
</evidence>
<dbReference type="STRING" id="559298.A0A179UWR2"/>
<dbReference type="PRINTS" id="PR00195">
    <property type="entry name" value="DYNAMIN"/>
</dbReference>
<dbReference type="Pfam" id="PF00350">
    <property type="entry name" value="Dynamin_N"/>
    <property type="match status" value="1"/>
</dbReference>
<dbReference type="Gene3D" id="3.40.50.300">
    <property type="entry name" value="P-loop containing nucleotide triphosphate hydrolases"/>
    <property type="match status" value="1"/>
</dbReference>
<organism evidence="6 8">
    <name type="scientific">Blastomyces gilchristii (strain SLH14081)</name>
    <name type="common">Blastomyces dermatitidis</name>
    <dbReference type="NCBI Taxonomy" id="559298"/>
    <lineage>
        <taxon>Eukaryota</taxon>
        <taxon>Fungi</taxon>
        <taxon>Dikarya</taxon>
        <taxon>Ascomycota</taxon>
        <taxon>Pezizomycotina</taxon>
        <taxon>Eurotiomycetes</taxon>
        <taxon>Eurotiomycetidae</taxon>
        <taxon>Onygenales</taxon>
        <taxon>Ajellomycetaceae</taxon>
        <taxon>Blastomyces</taxon>
    </lineage>
</organism>
<dbReference type="Pfam" id="PF02212">
    <property type="entry name" value="GED"/>
    <property type="match status" value="1"/>
</dbReference>
<dbReference type="GO" id="GO:0005739">
    <property type="term" value="C:mitochondrion"/>
    <property type="evidence" value="ECO:0007669"/>
    <property type="project" value="TreeGrafter"/>
</dbReference>
<feature type="domain" description="GED" evidence="4">
    <location>
        <begin position="632"/>
        <end position="719"/>
    </location>
</feature>
<dbReference type="EMBL" id="GG657464">
    <property type="protein sequence ID" value="OAT11558.1"/>
    <property type="molecule type" value="Genomic_DNA"/>
</dbReference>
<dbReference type="InterPro" id="IPR001401">
    <property type="entry name" value="Dynamin_GTPase"/>
</dbReference>
<keyword evidence="8" id="KW-1185">Reference proteome</keyword>
<keyword evidence="1" id="KW-0547">Nucleotide-binding</keyword>
<dbReference type="Proteomes" id="UP000002038">
    <property type="component" value="Unassembled WGS sequence"/>
</dbReference>
<dbReference type="GO" id="GO:0048312">
    <property type="term" value="P:intracellular distribution of mitochondria"/>
    <property type="evidence" value="ECO:0007669"/>
    <property type="project" value="TreeGrafter"/>
</dbReference>
<accession>A0A179UWR2</accession>
<dbReference type="Pfam" id="PF01031">
    <property type="entry name" value="Dynamin_M"/>
    <property type="match status" value="1"/>
</dbReference>
<dbReference type="GO" id="GO:0008017">
    <property type="term" value="F:microtubule binding"/>
    <property type="evidence" value="ECO:0007669"/>
    <property type="project" value="TreeGrafter"/>
</dbReference>
<dbReference type="PROSITE" id="PS51718">
    <property type="entry name" value="G_DYNAMIN_2"/>
    <property type="match status" value="1"/>
</dbReference>
<dbReference type="InterPro" id="IPR000375">
    <property type="entry name" value="Dynamin_stalk"/>
</dbReference>
<dbReference type="AlphaFoldDB" id="A0A179UWR2"/>
<dbReference type="GO" id="GO:0005874">
    <property type="term" value="C:microtubule"/>
    <property type="evidence" value="ECO:0007669"/>
    <property type="project" value="TreeGrafter"/>
</dbReference>
<evidence type="ECO:0000259" key="4">
    <source>
        <dbReference type="PROSITE" id="PS51388"/>
    </source>
</evidence>
<dbReference type="GO" id="GO:0016559">
    <property type="term" value="P:peroxisome fission"/>
    <property type="evidence" value="ECO:0007669"/>
    <property type="project" value="TreeGrafter"/>
</dbReference>
<evidence type="ECO:0000259" key="5">
    <source>
        <dbReference type="PROSITE" id="PS51718"/>
    </source>
</evidence>
<dbReference type="PROSITE" id="PS51388">
    <property type="entry name" value="GED"/>
    <property type="match status" value="1"/>
</dbReference>
<evidence type="ECO:0000313" key="8">
    <source>
        <dbReference type="Proteomes" id="UP000002038"/>
    </source>
</evidence>
<dbReference type="GO" id="GO:0006897">
    <property type="term" value="P:endocytosis"/>
    <property type="evidence" value="ECO:0007669"/>
    <property type="project" value="TreeGrafter"/>
</dbReference>
<dbReference type="VEuPathDB" id="FungiDB:BDBG_07015"/>
<dbReference type="SUPFAM" id="SSF52540">
    <property type="entry name" value="P-loop containing nucleoside triphosphate hydrolases"/>
    <property type="match status" value="1"/>
</dbReference>
<protein>
    <submittedName>
        <fullName evidence="6 7">Dynamin GTPase</fullName>
    </submittedName>
</protein>
<feature type="region of interest" description="Disordered" evidence="3">
    <location>
        <begin position="417"/>
        <end position="457"/>
    </location>
</feature>
<evidence type="ECO:0000256" key="1">
    <source>
        <dbReference type="ARBA" id="ARBA00022741"/>
    </source>
</evidence>
<feature type="compositionally biased region" description="Acidic residues" evidence="3">
    <location>
        <begin position="417"/>
        <end position="435"/>
    </location>
</feature>
<evidence type="ECO:0000256" key="3">
    <source>
        <dbReference type="SAM" id="MobiDB-lite"/>
    </source>
</evidence>
<evidence type="ECO:0000313" key="7">
    <source>
        <dbReference type="EMBL" id="OAT11559.1"/>
    </source>
</evidence>
<dbReference type="GO" id="GO:0016020">
    <property type="term" value="C:membrane"/>
    <property type="evidence" value="ECO:0007669"/>
    <property type="project" value="TreeGrafter"/>
</dbReference>
<name>A0A179UWR2_BLAGS</name>
<keyword evidence="2" id="KW-0342">GTP-binding</keyword>
<dbReference type="GeneID" id="8502669"/>
<reference evidence="8" key="2">
    <citation type="journal article" date="2015" name="PLoS Genet.">
        <title>The dynamic genome and transcriptome of the human fungal pathogen Blastomyces and close relative Emmonsia.</title>
        <authorList>
            <person name="Munoz J.F."/>
            <person name="Gauthier G.M."/>
            <person name="Desjardins C.A."/>
            <person name="Gallo J.E."/>
            <person name="Holder J."/>
            <person name="Sullivan T.D."/>
            <person name="Marty A.J."/>
            <person name="Carmen J.C."/>
            <person name="Chen Z."/>
            <person name="Ding L."/>
            <person name="Gujja S."/>
            <person name="Magrini V."/>
            <person name="Misas E."/>
            <person name="Mitreva M."/>
            <person name="Priest M."/>
            <person name="Saif S."/>
            <person name="Whiston E.A."/>
            <person name="Young S."/>
            <person name="Zeng Q."/>
            <person name="Goldman W.E."/>
            <person name="Mardis E.R."/>
            <person name="Taylor J.W."/>
            <person name="McEwen J.G."/>
            <person name="Clay O.K."/>
            <person name="Klein B.S."/>
            <person name="Cuomo C.A."/>
        </authorList>
    </citation>
    <scope>NUCLEOTIDE SEQUENCE [LARGE SCALE GENOMIC DNA]</scope>
    <source>
        <strain evidence="8">SLH14081</strain>
    </source>
</reference>
<dbReference type="InterPro" id="IPR027417">
    <property type="entry name" value="P-loop_NTPase"/>
</dbReference>
<dbReference type="InterPro" id="IPR003130">
    <property type="entry name" value="GED"/>
</dbReference>
<dbReference type="RefSeq" id="XP_031579920.1">
    <property type="nucleotide sequence ID" value="XM_031722897.1"/>
</dbReference>
<feature type="domain" description="Dynamin-type G" evidence="5">
    <location>
        <begin position="31"/>
        <end position="321"/>
    </location>
</feature>
<sequence length="719" mass="81033">MESESGAYHKLSDPTLLDKIDKLFACNVGSHIALPQLVVVGDQSSGKSSVLEGLTKLPFPRDSGLCTRFATQITFRRAEEKRITVSIIPGADANLEHAEHVRSWGIVDLPELNRPSFANIMAKVNGVMGLSDSLDTSGKTFSTDVLRLEVCGPDEDHLSIIDVPGIFKNTTSGLTTKEDIQLVRNMVQEYMKNPRSVMLVIVPANVDIATQEILEMAKEVDAHGERTIGVLTKPDLVDKGAEKKVIHLLEKESSWKMGWSLVRNQGQQDLDDGTQDRDKAEESFFRSTSPWNTIDEDKVGINSLRTRLQEILTSHIRREFPHVKSEISKALARKKDALASLGPERDSTDSQRKYLLDIITKVQHISFLALASDYGGNDIFDREPSTKLPTILVNRNDRFSEDMEHWGHRYAFVSSADGEDESGEVIDGDQCESGGEDAREEGNQGPTSRSIKDPEGLEDILTPPTTVQHAFQTHILTWLRDTFRNSRGFEIGTFNPSVLSPIVKKQSVNWEILALGYVSDMICAVHSFILKVLESVCKDRPVRERLLSLLMDPLVEIYQRSLRQVKFLLCVERDGIPMTLNHYFNDNLEKCRQKRIETAMQKHAISDRAHGTVVRLQDIVHQNHMSNLEHTVRDLHDILKSYYRVARKRFVDSVCMQAVDYHLIAGRQTPLKQFSPAFVQSLSAEQLSEIAGEDPKLRRKRAQLRKEIGELEAGRKILL</sequence>
<reference evidence="6" key="1">
    <citation type="submission" date="2009-02" db="EMBL/GenBank/DDBJ databases">
        <title>The Genome Sequence of Blastomyces dermatitidis strain SLH14081.</title>
        <authorList>
            <consortium name="The Broad Institute Genome Sequencing Platform"/>
            <consortium name="Broad Institute Microbial Sequencing Center."/>
            <person name="Champion M."/>
            <person name="Cuomo C."/>
            <person name="Ma L.-J."/>
            <person name="Henn M.R."/>
            <person name="Klein B."/>
            <person name="Goldman B."/>
            <person name="Young S."/>
            <person name="Kodira C.D."/>
            <person name="Zeng Q."/>
            <person name="Koehrsen M."/>
            <person name="Alvarado L."/>
            <person name="Berlin A.M."/>
            <person name="Heiman D.I."/>
            <person name="Hepburn T.A."/>
            <person name="Saif S."/>
            <person name="Shea T.D."/>
            <person name="Shenoy N."/>
            <person name="Sykes S."/>
            <person name="Galagan J."/>
            <person name="Nusbaum C."/>
            <person name="Birren B."/>
        </authorList>
    </citation>
    <scope>NUCLEOTIDE SEQUENCE</scope>
    <source>
        <strain evidence="6">SLH14081</strain>
    </source>
</reference>
<dbReference type="RefSeq" id="XP_031579919.1">
    <property type="nucleotide sequence ID" value="XM_031722896.1"/>
</dbReference>
<dbReference type="KEGG" id="bgh:BDBG_07015"/>
<proteinExistence type="predicted"/>
<dbReference type="Gene3D" id="1.20.120.1240">
    <property type="entry name" value="Dynamin, middle domain"/>
    <property type="match status" value="1"/>
</dbReference>
<dbReference type="FunFam" id="3.40.50.300:FF:001425">
    <property type="entry name" value="Dynamin GTPase, putative"/>
    <property type="match status" value="1"/>
</dbReference>
<dbReference type="SMART" id="SM00053">
    <property type="entry name" value="DYNc"/>
    <property type="match status" value="1"/>
</dbReference>
<dbReference type="GO" id="GO:0003924">
    <property type="term" value="F:GTPase activity"/>
    <property type="evidence" value="ECO:0007669"/>
    <property type="project" value="InterPro"/>
</dbReference>
<dbReference type="InterPro" id="IPR022812">
    <property type="entry name" value="Dynamin"/>
</dbReference>
<dbReference type="InterPro" id="IPR020850">
    <property type="entry name" value="GED_dom"/>
</dbReference>
<gene>
    <name evidence="6" type="ORF">BDBG_07015</name>
</gene>
<dbReference type="EMBL" id="GG657464">
    <property type="protein sequence ID" value="OAT11559.1"/>
    <property type="molecule type" value="Genomic_DNA"/>
</dbReference>
<dbReference type="InterPro" id="IPR045063">
    <property type="entry name" value="Dynamin_N"/>
</dbReference>
<dbReference type="CDD" id="cd08771">
    <property type="entry name" value="DLP_1"/>
    <property type="match status" value="1"/>
</dbReference>
<dbReference type="GO" id="GO:0005525">
    <property type="term" value="F:GTP binding"/>
    <property type="evidence" value="ECO:0007669"/>
    <property type="project" value="InterPro"/>
</dbReference>